<dbReference type="SUPFAM" id="SSF51206">
    <property type="entry name" value="cAMP-binding domain-like"/>
    <property type="match status" value="1"/>
</dbReference>
<reference evidence="1 2" key="1">
    <citation type="submission" date="2016-10" db="EMBL/GenBank/DDBJ databases">
        <authorList>
            <person name="Varghese N."/>
            <person name="Submissions S."/>
        </authorList>
    </citation>
    <scope>NUCLEOTIDE SEQUENCE [LARGE SCALE GENOMIC DNA]</scope>
    <source>
        <strain evidence="1 2">Nl1</strain>
    </source>
</reference>
<evidence type="ECO:0000313" key="1">
    <source>
        <dbReference type="EMBL" id="SDQ51962.1"/>
    </source>
</evidence>
<organism evidence="1 2">
    <name type="scientific">Nitrosospira multiformis</name>
    <dbReference type="NCBI Taxonomy" id="1231"/>
    <lineage>
        <taxon>Bacteria</taxon>
        <taxon>Pseudomonadati</taxon>
        <taxon>Pseudomonadota</taxon>
        <taxon>Betaproteobacteria</taxon>
        <taxon>Nitrosomonadales</taxon>
        <taxon>Nitrosomonadaceae</taxon>
        <taxon>Nitrosospira</taxon>
    </lineage>
</organism>
<keyword evidence="2" id="KW-1185">Reference proteome</keyword>
<sequence>MPPTQGPRQNRIFAALPPATYTRLLPLLELVWLPAGYTIYEPRLPIRYLYFPTTCIVARRYEMENGSSTQIGTIGNEGLTGISLFLGAETSAVREVVQSAGNAYRINASFLKKDFESGGDFQNLLLRFAQALIAANQSS</sequence>
<dbReference type="InterPro" id="IPR014710">
    <property type="entry name" value="RmlC-like_jellyroll"/>
</dbReference>
<dbReference type="Gene3D" id="2.60.120.10">
    <property type="entry name" value="Jelly Rolls"/>
    <property type="match status" value="1"/>
</dbReference>
<name>A0ABY0TF82_9PROT</name>
<dbReference type="InterPro" id="IPR018490">
    <property type="entry name" value="cNMP-bd_dom_sf"/>
</dbReference>
<gene>
    <name evidence="1" type="ORF">SAMN05216402_1163</name>
</gene>
<dbReference type="Proteomes" id="UP000183471">
    <property type="component" value="Unassembled WGS sequence"/>
</dbReference>
<dbReference type="RefSeq" id="WP_074631394.1">
    <property type="nucleotide sequence ID" value="NZ_FNKY01000001.1"/>
</dbReference>
<evidence type="ECO:0008006" key="3">
    <source>
        <dbReference type="Google" id="ProtNLM"/>
    </source>
</evidence>
<accession>A0ABY0TF82</accession>
<proteinExistence type="predicted"/>
<dbReference type="EMBL" id="FNKY01000001">
    <property type="protein sequence ID" value="SDQ51962.1"/>
    <property type="molecule type" value="Genomic_DNA"/>
</dbReference>
<evidence type="ECO:0000313" key="2">
    <source>
        <dbReference type="Proteomes" id="UP000183471"/>
    </source>
</evidence>
<protein>
    <recommendedName>
        <fullName evidence="3">Cyclic nucleotide-binding domain-containing protein</fullName>
    </recommendedName>
</protein>
<comment type="caution">
    <text evidence="1">The sequence shown here is derived from an EMBL/GenBank/DDBJ whole genome shotgun (WGS) entry which is preliminary data.</text>
</comment>